<name>A0A1D8P968_9FLAO</name>
<dbReference type="OrthoDB" id="793442at2"/>
<evidence type="ECO:0000256" key="1">
    <source>
        <dbReference type="SAM" id="SignalP"/>
    </source>
</evidence>
<dbReference type="RefSeq" id="WP_070237278.1">
    <property type="nucleotide sequence ID" value="NZ_CP017478.1"/>
</dbReference>
<dbReference type="KEGG" id="lul:LPB138_10680"/>
<dbReference type="EMBL" id="CP017478">
    <property type="protein sequence ID" value="AOW21114.1"/>
    <property type="molecule type" value="Genomic_DNA"/>
</dbReference>
<organism evidence="2 3">
    <name type="scientific">Urechidicola croceus</name>
    <dbReference type="NCBI Taxonomy" id="1850246"/>
    <lineage>
        <taxon>Bacteria</taxon>
        <taxon>Pseudomonadati</taxon>
        <taxon>Bacteroidota</taxon>
        <taxon>Flavobacteriia</taxon>
        <taxon>Flavobacteriales</taxon>
        <taxon>Flavobacteriaceae</taxon>
        <taxon>Urechidicola</taxon>
    </lineage>
</organism>
<feature type="chain" id="PRO_5009110892" evidence="1">
    <location>
        <begin position="22"/>
        <end position="166"/>
    </location>
</feature>
<protein>
    <submittedName>
        <fullName evidence="2">Uncharacterized protein</fullName>
    </submittedName>
</protein>
<evidence type="ECO:0000313" key="2">
    <source>
        <dbReference type="EMBL" id="AOW21114.1"/>
    </source>
</evidence>
<keyword evidence="3" id="KW-1185">Reference proteome</keyword>
<dbReference type="Proteomes" id="UP000176050">
    <property type="component" value="Chromosome"/>
</dbReference>
<accession>A0A1D8P968</accession>
<gene>
    <name evidence="2" type="ORF">LPB138_10680</name>
</gene>
<keyword evidence="1" id="KW-0732">Signal</keyword>
<reference evidence="2 3" key="1">
    <citation type="submission" date="2016-10" db="EMBL/GenBank/DDBJ databases">
        <title>Lutibacter sp. LPB0138, isolated from marine gastropod.</title>
        <authorList>
            <person name="Kim E."/>
            <person name="Yi H."/>
        </authorList>
    </citation>
    <scope>NUCLEOTIDE SEQUENCE [LARGE SCALE GENOMIC DNA]</scope>
    <source>
        <strain evidence="2 3">LPB0138</strain>
    </source>
</reference>
<proteinExistence type="predicted"/>
<dbReference type="AlphaFoldDB" id="A0A1D8P968"/>
<evidence type="ECO:0000313" key="3">
    <source>
        <dbReference type="Proteomes" id="UP000176050"/>
    </source>
</evidence>
<sequence>MKRILLLCVLTIISISTYAQSYEVPKNYVLEAVEDYEPYEEKIIETVDWLINTSVNTQENKRADAKTFLMKWVMGAPKVKIVLNTENSDFGNPEYLMIFIGAWAKDNISKKEYDNPVNGNLAGINGVIEFYSKNKSTLGKNKKIEKLIKLKTKGKLVDYIKDKMLV</sequence>
<dbReference type="STRING" id="1850246.LPB138_10680"/>
<feature type="signal peptide" evidence="1">
    <location>
        <begin position="1"/>
        <end position="21"/>
    </location>
</feature>